<proteinExistence type="predicted"/>
<evidence type="ECO:0000256" key="5">
    <source>
        <dbReference type="RuleBase" id="RU000682"/>
    </source>
</evidence>
<dbReference type="GO" id="GO:0003677">
    <property type="term" value="F:DNA binding"/>
    <property type="evidence" value="ECO:0007669"/>
    <property type="project" value="UniProtKB-UniRule"/>
</dbReference>
<dbReference type="GO" id="GO:0001228">
    <property type="term" value="F:DNA-binding transcription activator activity, RNA polymerase II-specific"/>
    <property type="evidence" value="ECO:0007669"/>
    <property type="project" value="InterPro"/>
</dbReference>
<evidence type="ECO:0000259" key="7">
    <source>
        <dbReference type="PROSITE" id="PS50071"/>
    </source>
</evidence>
<feature type="compositionally biased region" description="Low complexity" evidence="6">
    <location>
        <begin position="398"/>
        <end position="407"/>
    </location>
</feature>
<dbReference type="InterPro" id="IPR001356">
    <property type="entry name" value="HD"/>
</dbReference>
<keyword evidence="3 4" id="KW-0539">Nucleus</keyword>
<dbReference type="InterPro" id="IPR009057">
    <property type="entry name" value="Homeodomain-like_sf"/>
</dbReference>
<keyword evidence="1 4" id="KW-0238">DNA-binding</keyword>
<dbReference type="EMBL" id="AF271164">
    <property type="protein sequence ID" value="AAK17070.1"/>
    <property type="molecule type" value="Genomic_DNA"/>
</dbReference>
<feature type="region of interest" description="Disordered" evidence="6">
    <location>
        <begin position="386"/>
        <end position="442"/>
    </location>
</feature>
<feature type="compositionally biased region" description="Low complexity" evidence="6">
    <location>
        <begin position="456"/>
        <end position="470"/>
    </location>
</feature>
<evidence type="ECO:0000256" key="1">
    <source>
        <dbReference type="ARBA" id="ARBA00023125"/>
    </source>
</evidence>
<dbReference type="GO" id="GO:0005634">
    <property type="term" value="C:nucleus"/>
    <property type="evidence" value="ECO:0007669"/>
    <property type="project" value="UniProtKB-SubCell"/>
</dbReference>
<dbReference type="PANTHER" id="PTHR47656:SF1">
    <property type="entry name" value="HOMEOBOX PROTEIN MIXL1"/>
    <property type="match status" value="1"/>
</dbReference>
<dbReference type="InterPro" id="IPR042917">
    <property type="entry name" value="MIXL1"/>
</dbReference>
<name>Q9C1N5_COPSC</name>
<dbReference type="PANTHER" id="PTHR47656">
    <property type="entry name" value="HOMEOBOX PROTEIN MIXL"/>
    <property type="match status" value="1"/>
</dbReference>
<accession>Q9C1N5</accession>
<evidence type="ECO:0000256" key="4">
    <source>
        <dbReference type="PROSITE-ProRule" id="PRU00108"/>
    </source>
</evidence>
<dbReference type="PROSITE" id="PS50071">
    <property type="entry name" value="HOMEOBOX_2"/>
    <property type="match status" value="1"/>
</dbReference>
<dbReference type="PROSITE" id="PS00027">
    <property type="entry name" value="HOMEOBOX_1"/>
    <property type="match status" value="1"/>
</dbReference>
<gene>
    <name evidence="8" type="primary">a2-1</name>
</gene>
<dbReference type="InterPro" id="IPR017970">
    <property type="entry name" value="Homeobox_CS"/>
</dbReference>
<sequence length="545" mass="60728">MHASSENDLWRSIRSASRLILNTNSNRPVTRSQASAHKFVPPVLELTIPKNILPVPHPEHLSQATILSVTDRVKRGLEDLRRVHLDNYEQTCKRYIKANQATLATEPARHFRLLQAVCAKQRTTFQSKVAQIQADCLAKCHQAMPRQESKRTPFNAEYTPLLEKYFEYNAYPSVRDRERLARKSMMTPRQIEVWFQNHRSRAKKEGRPLQKPSVNSLPLDFSLDSLEETMAPLLLKQRQPSVERLPTPPPEQVAGPSRQRSVGPVASPPQVVVGHDHPIQCRSMCTSVLDSTFSPPHAYPTIFAEAVQHEASAFPCKSGVYSFPPPCWAPRAKVLPRKECSISDLCDGVKMLHITGPSDASRTPGHQPWFASRCIGRIVAPHCSLIQPASAPTPTPPRRTTSVTTRPSPSPTSRRRRRDSLSSPDLNPSSKRRRLDSSYEDELRLPSALRTKSLSRMSSCSSLSSRGSWSELDTPETSPQMSSLISLPAVAGMDDFLPSFTRPRSPSASQYSLVTPFDAYASLPKTLLGDFSLPSRPASLITASQ</sequence>
<keyword evidence="2 4" id="KW-0371">Homeobox</keyword>
<evidence type="ECO:0000256" key="6">
    <source>
        <dbReference type="SAM" id="MobiDB-lite"/>
    </source>
</evidence>
<feature type="region of interest" description="Disordered" evidence="6">
    <location>
        <begin position="237"/>
        <end position="265"/>
    </location>
</feature>
<comment type="subcellular location">
    <subcellularLocation>
        <location evidence="4 5">Nucleus</location>
    </subcellularLocation>
</comment>
<feature type="domain" description="Homeobox" evidence="7">
    <location>
        <begin position="145"/>
        <end position="205"/>
    </location>
</feature>
<evidence type="ECO:0000256" key="2">
    <source>
        <dbReference type="ARBA" id="ARBA00023155"/>
    </source>
</evidence>
<dbReference type="SUPFAM" id="SSF46689">
    <property type="entry name" value="Homeodomain-like"/>
    <property type="match status" value="1"/>
</dbReference>
<organism evidence="8">
    <name type="scientific">Coprinopsis scobicola</name>
    <name type="common">Ink cap fungus</name>
    <dbReference type="NCBI Taxonomy" id="71696"/>
    <lineage>
        <taxon>Eukaryota</taxon>
        <taxon>Fungi</taxon>
        <taxon>Dikarya</taxon>
        <taxon>Basidiomycota</taxon>
        <taxon>Agaricomycotina</taxon>
        <taxon>Agaricomycetes</taxon>
        <taxon>Agaricomycetidae</taxon>
        <taxon>Agaricales</taxon>
        <taxon>Agaricineae</taxon>
        <taxon>Psathyrellaceae</taxon>
        <taxon>Coprinopsis</taxon>
    </lineage>
</organism>
<feature type="DNA-binding region" description="Homeobox" evidence="4">
    <location>
        <begin position="147"/>
        <end position="206"/>
    </location>
</feature>
<reference evidence="8" key="1">
    <citation type="submission" date="2000-05" db="EMBL/GenBank/DDBJ databases">
        <title>The chromosomal region containing pab1, mip, and the A mating type locus of Coprinus bilanatus.</title>
        <authorList>
            <person name="Kues U."/>
            <person name="James T.Y."/>
            <person name="Vilgalys R."/>
            <person name="Challen M.P."/>
        </authorList>
    </citation>
    <scope>NUCLEOTIDE SEQUENCE</scope>
    <source>
        <strain evidence="8">CcM8</strain>
    </source>
</reference>
<evidence type="ECO:0000256" key="3">
    <source>
        <dbReference type="ARBA" id="ARBA00023242"/>
    </source>
</evidence>
<dbReference type="Gene3D" id="1.10.10.60">
    <property type="entry name" value="Homeodomain-like"/>
    <property type="match status" value="1"/>
</dbReference>
<feature type="region of interest" description="Disordered" evidence="6">
    <location>
        <begin position="456"/>
        <end position="481"/>
    </location>
</feature>
<dbReference type="SMART" id="SM00389">
    <property type="entry name" value="HOX"/>
    <property type="match status" value="1"/>
</dbReference>
<evidence type="ECO:0000313" key="8">
    <source>
        <dbReference type="EMBL" id="AAK17070.1"/>
    </source>
</evidence>
<dbReference type="AlphaFoldDB" id="Q9C1N5"/>
<protein>
    <submittedName>
        <fullName evidence="8">Homeodomain type 2 mating protein a2-1</fullName>
    </submittedName>
</protein>
<dbReference type="CDD" id="cd00086">
    <property type="entry name" value="homeodomain"/>
    <property type="match status" value="1"/>
</dbReference>
<dbReference type="Pfam" id="PF00046">
    <property type="entry name" value="Homeodomain"/>
    <property type="match status" value="1"/>
</dbReference>